<feature type="transmembrane region" description="Helical" evidence="1">
    <location>
        <begin position="40"/>
        <end position="57"/>
    </location>
</feature>
<evidence type="ECO:0000256" key="1">
    <source>
        <dbReference type="SAM" id="Phobius"/>
    </source>
</evidence>
<protein>
    <submittedName>
        <fullName evidence="2">Uncharacterized protein</fullName>
    </submittedName>
</protein>
<dbReference type="Proteomes" id="UP001207337">
    <property type="component" value="Unassembled WGS sequence"/>
</dbReference>
<gene>
    <name evidence="2" type="ORF">LQ318_16395</name>
</gene>
<name>A0ABT3Q316_9BACT</name>
<accession>A0ABT3Q316</accession>
<dbReference type="EMBL" id="JAJNDC010000006">
    <property type="protein sequence ID" value="MCW9714487.1"/>
    <property type="molecule type" value="Genomic_DNA"/>
</dbReference>
<evidence type="ECO:0000313" key="2">
    <source>
        <dbReference type="EMBL" id="MCW9714487.1"/>
    </source>
</evidence>
<dbReference type="RefSeq" id="WP_265791813.1">
    <property type="nucleotide sequence ID" value="NZ_BAABRS010000006.1"/>
</dbReference>
<keyword evidence="1" id="KW-0472">Membrane</keyword>
<comment type="caution">
    <text evidence="2">The sequence shown here is derived from an EMBL/GenBank/DDBJ whole genome shotgun (WGS) entry which is preliminary data.</text>
</comment>
<proteinExistence type="predicted"/>
<organism evidence="2 3">
    <name type="scientific">Fodinibius salicampi</name>
    <dbReference type="NCBI Taxonomy" id="1920655"/>
    <lineage>
        <taxon>Bacteria</taxon>
        <taxon>Pseudomonadati</taxon>
        <taxon>Balneolota</taxon>
        <taxon>Balneolia</taxon>
        <taxon>Balneolales</taxon>
        <taxon>Balneolaceae</taxon>
        <taxon>Fodinibius</taxon>
    </lineage>
</organism>
<keyword evidence="1" id="KW-1133">Transmembrane helix</keyword>
<feature type="transmembrane region" description="Helical" evidence="1">
    <location>
        <begin position="12"/>
        <end position="34"/>
    </location>
</feature>
<sequence>MDKPFKKFFLTEFLWLMGLVLIAAIVEYVIIVVFDLHPILSVKIQGLIGLTIIAYGIRMVARMTGGEEESPEESKQ</sequence>
<evidence type="ECO:0000313" key="3">
    <source>
        <dbReference type="Proteomes" id="UP001207337"/>
    </source>
</evidence>
<keyword evidence="3" id="KW-1185">Reference proteome</keyword>
<reference evidence="2 3" key="1">
    <citation type="submission" date="2021-11" db="EMBL/GenBank/DDBJ databases">
        <title>Aliifidinibius sp. nov., a new bacterium isolated from saline soil.</title>
        <authorList>
            <person name="Galisteo C."/>
            <person name="De La Haba R."/>
            <person name="Sanchez-Porro C."/>
            <person name="Ventosa A."/>
        </authorList>
    </citation>
    <scope>NUCLEOTIDE SEQUENCE [LARGE SCALE GENOMIC DNA]</scope>
    <source>
        <strain evidence="2 3">KACC 190600</strain>
    </source>
</reference>
<keyword evidence="1" id="KW-0812">Transmembrane</keyword>